<dbReference type="OrthoDB" id="999288at2759"/>
<evidence type="ECO:0000259" key="2">
    <source>
        <dbReference type="PROSITE" id="PS50158"/>
    </source>
</evidence>
<dbReference type="InterPro" id="IPR036875">
    <property type="entry name" value="Znf_CCHC_sf"/>
</dbReference>
<evidence type="ECO:0000256" key="1">
    <source>
        <dbReference type="PROSITE-ProRule" id="PRU00047"/>
    </source>
</evidence>
<dbReference type="SUPFAM" id="SSF57756">
    <property type="entry name" value="Retrovirus zinc finger-like domains"/>
    <property type="match status" value="1"/>
</dbReference>
<accession>A0A5B6VLU7</accession>
<reference evidence="4" key="1">
    <citation type="journal article" date="2019" name="Plant Biotechnol. J.">
        <title>Genome sequencing of the Australian wild diploid species Gossypium australe highlights disease resistance and delayed gland morphogenesis.</title>
        <authorList>
            <person name="Cai Y."/>
            <person name="Cai X."/>
            <person name="Wang Q."/>
            <person name="Wang P."/>
            <person name="Zhang Y."/>
            <person name="Cai C."/>
            <person name="Xu Y."/>
            <person name="Wang K."/>
            <person name="Zhou Z."/>
            <person name="Wang C."/>
            <person name="Geng S."/>
            <person name="Li B."/>
            <person name="Dong Q."/>
            <person name="Hou Y."/>
            <person name="Wang H."/>
            <person name="Ai P."/>
            <person name="Liu Z."/>
            <person name="Yi F."/>
            <person name="Sun M."/>
            <person name="An G."/>
            <person name="Cheng J."/>
            <person name="Zhang Y."/>
            <person name="Shi Q."/>
            <person name="Xie Y."/>
            <person name="Shi X."/>
            <person name="Chang Y."/>
            <person name="Huang F."/>
            <person name="Chen Y."/>
            <person name="Hong S."/>
            <person name="Mi L."/>
            <person name="Sun Q."/>
            <person name="Zhang L."/>
            <person name="Zhou B."/>
            <person name="Peng R."/>
            <person name="Zhang X."/>
            <person name="Liu F."/>
        </authorList>
    </citation>
    <scope>NUCLEOTIDE SEQUENCE [LARGE SCALE GENOMIC DNA]</scope>
    <source>
        <strain evidence="4">cv. PA1801</strain>
    </source>
</reference>
<dbReference type="InterPro" id="IPR001878">
    <property type="entry name" value="Znf_CCHC"/>
</dbReference>
<keyword evidence="4" id="KW-1185">Reference proteome</keyword>
<dbReference type="Pfam" id="PF00098">
    <property type="entry name" value="zf-CCHC"/>
    <property type="match status" value="1"/>
</dbReference>
<dbReference type="SMART" id="SM00343">
    <property type="entry name" value="ZnF_C2HC"/>
    <property type="match status" value="1"/>
</dbReference>
<sequence>MEMLARRFKRFMRSSKGREFEKKEGLKLESSKEKDPIICYKCKKLGHIKYDCPQLKNKGSSKQKAYVAAWSDEDSFDDEVANLCLMAINDPKEKLVKSVWVPKELSDTQDKEALSKWIPKGTRILQTNDYGPKRYWVPKT</sequence>
<organism evidence="3 4">
    <name type="scientific">Gossypium australe</name>
    <dbReference type="NCBI Taxonomy" id="47621"/>
    <lineage>
        <taxon>Eukaryota</taxon>
        <taxon>Viridiplantae</taxon>
        <taxon>Streptophyta</taxon>
        <taxon>Embryophyta</taxon>
        <taxon>Tracheophyta</taxon>
        <taxon>Spermatophyta</taxon>
        <taxon>Magnoliopsida</taxon>
        <taxon>eudicotyledons</taxon>
        <taxon>Gunneridae</taxon>
        <taxon>Pentapetalae</taxon>
        <taxon>rosids</taxon>
        <taxon>malvids</taxon>
        <taxon>Malvales</taxon>
        <taxon>Malvaceae</taxon>
        <taxon>Malvoideae</taxon>
        <taxon>Gossypium</taxon>
    </lineage>
</organism>
<feature type="domain" description="CCHC-type" evidence="2">
    <location>
        <begin position="39"/>
        <end position="54"/>
    </location>
</feature>
<dbReference type="AlphaFoldDB" id="A0A5B6VLU7"/>
<dbReference type="GO" id="GO:0003676">
    <property type="term" value="F:nucleic acid binding"/>
    <property type="evidence" value="ECO:0007669"/>
    <property type="project" value="InterPro"/>
</dbReference>
<protein>
    <submittedName>
        <fullName evidence="3">Zf-CCHC domain-containing protein</fullName>
    </submittedName>
</protein>
<keyword evidence="1" id="KW-0479">Metal-binding</keyword>
<dbReference type="PROSITE" id="PS50158">
    <property type="entry name" value="ZF_CCHC"/>
    <property type="match status" value="1"/>
</dbReference>
<proteinExistence type="predicted"/>
<name>A0A5B6VLU7_9ROSI</name>
<dbReference type="GO" id="GO:0008270">
    <property type="term" value="F:zinc ion binding"/>
    <property type="evidence" value="ECO:0007669"/>
    <property type="project" value="UniProtKB-KW"/>
</dbReference>
<dbReference type="Gene3D" id="4.10.60.10">
    <property type="entry name" value="Zinc finger, CCHC-type"/>
    <property type="match status" value="1"/>
</dbReference>
<evidence type="ECO:0000313" key="4">
    <source>
        <dbReference type="Proteomes" id="UP000325315"/>
    </source>
</evidence>
<keyword evidence="1" id="KW-0863">Zinc-finger</keyword>
<evidence type="ECO:0000313" key="3">
    <source>
        <dbReference type="EMBL" id="KAA3469954.1"/>
    </source>
</evidence>
<dbReference type="EMBL" id="SMMG02000006">
    <property type="protein sequence ID" value="KAA3469954.1"/>
    <property type="molecule type" value="Genomic_DNA"/>
</dbReference>
<comment type="caution">
    <text evidence="3">The sequence shown here is derived from an EMBL/GenBank/DDBJ whole genome shotgun (WGS) entry which is preliminary data.</text>
</comment>
<keyword evidence="1" id="KW-0862">Zinc</keyword>
<dbReference type="Proteomes" id="UP000325315">
    <property type="component" value="Unassembled WGS sequence"/>
</dbReference>
<gene>
    <name evidence="3" type="ORF">EPI10_015699</name>
</gene>